<dbReference type="SUPFAM" id="SSF55729">
    <property type="entry name" value="Acyl-CoA N-acyltransferases (Nat)"/>
    <property type="match status" value="1"/>
</dbReference>
<dbReference type="OrthoDB" id="529907at2"/>
<keyword evidence="6" id="KW-1185">Reference proteome</keyword>
<evidence type="ECO:0000256" key="3">
    <source>
        <dbReference type="SAM" id="MobiDB-lite"/>
    </source>
</evidence>
<dbReference type="Gene3D" id="3.40.630.30">
    <property type="match status" value="1"/>
</dbReference>
<dbReference type="InterPro" id="IPR050832">
    <property type="entry name" value="Bact_Acetyltransf"/>
</dbReference>
<dbReference type="EMBL" id="VRSX01000001">
    <property type="protein sequence ID" value="TXK15458.1"/>
    <property type="molecule type" value="Genomic_DNA"/>
</dbReference>
<dbReference type="NCBIfam" id="TIGR01575">
    <property type="entry name" value="rimI"/>
    <property type="match status" value="1"/>
</dbReference>
<accession>A0A5C8I9H5</accession>
<evidence type="ECO:0000256" key="2">
    <source>
        <dbReference type="ARBA" id="ARBA00023315"/>
    </source>
</evidence>
<evidence type="ECO:0000256" key="1">
    <source>
        <dbReference type="ARBA" id="ARBA00022679"/>
    </source>
</evidence>
<dbReference type="CDD" id="cd04301">
    <property type="entry name" value="NAT_SF"/>
    <property type="match status" value="1"/>
</dbReference>
<dbReference type="AlphaFoldDB" id="A0A5C8I9H5"/>
<dbReference type="PROSITE" id="PS51186">
    <property type="entry name" value="GNAT"/>
    <property type="match status" value="1"/>
</dbReference>
<sequence>MTLRTATASDLAPIMDLERTSFPTDAWSEAMMSAELASPHGRYVVDESGGRLLGYGGVRAVQGAGDADIQTIAIAEAARGHGRGRALLTELLRTAHERGAREVFLEVRADNPVATALYASEGFTEIARRPRYYQPDDVDAVVMQLDLAGWAANAAGGDATPADTSTPQPAGTIDGKGWC</sequence>
<organism evidence="5 6">
    <name type="scientific">Microbacterium saccharophilum</name>
    <dbReference type="NCBI Taxonomy" id="1213358"/>
    <lineage>
        <taxon>Bacteria</taxon>
        <taxon>Bacillati</taxon>
        <taxon>Actinomycetota</taxon>
        <taxon>Actinomycetes</taxon>
        <taxon>Micrococcales</taxon>
        <taxon>Microbacteriaceae</taxon>
        <taxon>Microbacterium</taxon>
    </lineage>
</organism>
<dbReference type="Pfam" id="PF00583">
    <property type="entry name" value="Acetyltransf_1"/>
    <property type="match status" value="1"/>
</dbReference>
<dbReference type="RefSeq" id="WP_147049638.1">
    <property type="nucleotide sequence ID" value="NZ_BKAH01000002.1"/>
</dbReference>
<reference evidence="5 6" key="1">
    <citation type="submission" date="2019-08" db="EMBL/GenBank/DDBJ databases">
        <authorList>
            <person name="Dong K."/>
        </authorList>
    </citation>
    <scope>NUCLEOTIDE SEQUENCE [LARGE SCALE GENOMIC DNA]</scope>
    <source>
        <strain evidence="5 6">K-1</strain>
    </source>
</reference>
<dbReference type="PANTHER" id="PTHR43877">
    <property type="entry name" value="AMINOALKYLPHOSPHONATE N-ACETYLTRANSFERASE-RELATED-RELATED"/>
    <property type="match status" value="1"/>
</dbReference>
<keyword evidence="1 5" id="KW-0808">Transferase</keyword>
<feature type="compositionally biased region" description="Low complexity" evidence="3">
    <location>
        <begin position="156"/>
        <end position="166"/>
    </location>
</feature>
<evidence type="ECO:0000313" key="5">
    <source>
        <dbReference type="EMBL" id="TXK15458.1"/>
    </source>
</evidence>
<evidence type="ECO:0000259" key="4">
    <source>
        <dbReference type="PROSITE" id="PS51186"/>
    </source>
</evidence>
<feature type="domain" description="N-acetyltransferase" evidence="4">
    <location>
        <begin position="1"/>
        <end position="148"/>
    </location>
</feature>
<keyword evidence="2" id="KW-0012">Acyltransferase</keyword>
<proteinExistence type="predicted"/>
<dbReference type="InterPro" id="IPR016181">
    <property type="entry name" value="Acyl_CoA_acyltransferase"/>
</dbReference>
<protein>
    <submittedName>
        <fullName evidence="5">Ribosomal-protein-alanine N-acetyltransferase</fullName>
    </submittedName>
</protein>
<gene>
    <name evidence="5" type="primary">rimI</name>
    <name evidence="5" type="ORF">FVP74_03445</name>
</gene>
<comment type="caution">
    <text evidence="5">The sequence shown here is derived from an EMBL/GenBank/DDBJ whole genome shotgun (WGS) entry which is preliminary data.</text>
</comment>
<dbReference type="GO" id="GO:0008080">
    <property type="term" value="F:N-acetyltransferase activity"/>
    <property type="evidence" value="ECO:0007669"/>
    <property type="project" value="InterPro"/>
</dbReference>
<dbReference type="Proteomes" id="UP000321949">
    <property type="component" value="Unassembled WGS sequence"/>
</dbReference>
<evidence type="ECO:0000313" key="6">
    <source>
        <dbReference type="Proteomes" id="UP000321949"/>
    </source>
</evidence>
<feature type="region of interest" description="Disordered" evidence="3">
    <location>
        <begin position="156"/>
        <end position="179"/>
    </location>
</feature>
<dbReference type="InterPro" id="IPR006464">
    <property type="entry name" value="AcTrfase_RimI/Ard1"/>
</dbReference>
<name>A0A5C8I9H5_9MICO</name>
<dbReference type="InterPro" id="IPR000182">
    <property type="entry name" value="GNAT_dom"/>
</dbReference>